<feature type="transmembrane region" description="Helical" evidence="2">
    <location>
        <begin position="12"/>
        <end position="33"/>
    </location>
</feature>
<dbReference type="EMBL" id="HBIV01045236">
    <property type="protein sequence ID" value="CAE0679954.1"/>
    <property type="molecule type" value="Transcribed_RNA"/>
</dbReference>
<feature type="region of interest" description="Disordered" evidence="1">
    <location>
        <begin position="40"/>
        <end position="66"/>
    </location>
</feature>
<evidence type="ECO:0000256" key="1">
    <source>
        <dbReference type="SAM" id="MobiDB-lite"/>
    </source>
</evidence>
<keyword evidence="2" id="KW-0812">Transmembrane</keyword>
<protein>
    <submittedName>
        <fullName evidence="3">Uncharacterized protein</fullName>
    </submittedName>
</protein>
<evidence type="ECO:0000313" key="3">
    <source>
        <dbReference type="EMBL" id="CAE0679954.1"/>
    </source>
</evidence>
<accession>A0A7S4DYU0</accession>
<gene>
    <name evidence="3" type="ORF">LGLO00237_LOCUS31739</name>
</gene>
<keyword evidence="2" id="KW-1133">Transmembrane helix</keyword>
<name>A0A7S4DYU0_9EUKA</name>
<feature type="compositionally biased region" description="Basic and acidic residues" evidence="1">
    <location>
        <begin position="46"/>
        <end position="56"/>
    </location>
</feature>
<dbReference type="AlphaFoldDB" id="A0A7S4DYU0"/>
<evidence type="ECO:0000256" key="2">
    <source>
        <dbReference type="SAM" id="Phobius"/>
    </source>
</evidence>
<proteinExistence type="predicted"/>
<organism evidence="3">
    <name type="scientific">Lotharella globosa</name>
    <dbReference type="NCBI Taxonomy" id="91324"/>
    <lineage>
        <taxon>Eukaryota</taxon>
        <taxon>Sar</taxon>
        <taxon>Rhizaria</taxon>
        <taxon>Cercozoa</taxon>
        <taxon>Chlorarachniophyceae</taxon>
        <taxon>Lotharella</taxon>
    </lineage>
</organism>
<sequence length="112" mass="12910">MSVLAWMDDGRLLLLFGFVFSDNYPAINFSAFLTRGVPQHHRKHPHESQAEDKIDQSQEDQQVHRSGFKSTSIYICGLRENGFEFAWIKLKKKLRRTIEPSCICRNASPLAT</sequence>
<reference evidence="3" key="1">
    <citation type="submission" date="2021-01" db="EMBL/GenBank/DDBJ databases">
        <authorList>
            <person name="Corre E."/>
            <person name="Pelletier E."/>
            <person name="Niang G."/>
            <person name="Scheremetjew M."/>
            <person name="Finn R."/>
            <person name="Kale V."/>
            <person name="Holt S."/>
            <person name="Cochrane G."/>
            <person name="Meng A."/>
            <person name="Brown T."/>
            <person name="Cohen L."/>
        </authorList>
    </citation>
    <scope>NUCLEOTIDE SEQUENCE</scope>
    <source>
        <strain evidence="3">CCCM811</strain>
    </source>
</reference>
<keyword evidence="2" id="KW-0472">Membrane</keyword>